<evidence type="ECO:0000313" key="4">
    <source>
        <dbReference type="Proteomes" id="UP000663720"/>
    </source>
</evidence>
<dbReference type="KEGG" id="dli:dnl_25990"/>
<keyword evidence="4" id="KW-1185">Reference proteome</keyword>
<evidence type="ECO:0000259" key="2">
    <source>
        <dbReference type="Pfam" id="PF14326"/>
    </source>
</evidence>
<proteinExistence type="predicted"/>
<dbReference type="Pfam" id="PF14326">
    <property type="entry name" value="DUF4384"/>
    <property type="match status" value="1"/>
</dbReference>
<accession>A0A975B7N0</accession>
<feature type="domain" description="DUF4384" evidence="2">
    <location>
        <begin position="74"/>
        <end position="143"/>
    </location>
</feature>
<evidence type="ECO:0000313" key="3">
    <source>
        <dbReference type="EMBL" id="QTA80301.1"/>
    </source>
</evidence>
<feature type="region of interest" description="Disordered" evidence="1">
    <location>
        <begin position="175"/>
        <end position="197"/>
    </location>
</feature>
<protein>
    <submittedName>
        <fullName evidence="3">DUF4384</fullName>
    </submittedName>
</protein>
<dbReference type="Proteomes" id="UP000663720">
    <property type="component" value="Chromosome"/>
</dbReference>
<organism evidence="3 4">
    <name type="scientific">Desulfonema limicola</name>
    <dbReference type="NCBI Taxonomy" id="45656"/>
    <lineage>
        <taxon>Bacteria</taxon>
        <taxon>Pseudomonadati</taxon>
        <taxon>Thermodesulfobacteriota</taxon>
        <taxon>Desulfobacteria</taxon>
        <taxon>Desulfobacterales</taxon>
        <taxon>Desulfococcaceae</taxon>
        <taxon>Desulfonema</taxon>
    </lineage>
</organism>
<name>A0A975B7N0_9BACT</name>
<gene>
    <name evidence="3" type="ORF">dnl_25990</name>
</gene>
<dbReference type="AlphaFoldDB" id="A0A975B7N0"/>
<dbReference type="EMBL" id="CP061799">
    <property type="protein sequence ID" value="QTA80301.1"/>
    <property type="molecule type" value="Genomic_DNA"/>
</dbReference>
<reference evidence="3" key="1">
    <citation type="journal article" date="2021" name="Microb. Physiol.">
        <title>Proteogenomic Insights into the Physiology of Marine, Sulfate-Reducing, Filamentous Desulfonema limicola and Desulfonema magnum.</title>
        <authorList>
            <person name="Schnaars V."/>
            <person name="Wohlbrand L."/>
            <person name="Scheve S."/>
            <person name="Hinrichs C."/>
            <person name="Reinhardt R."/>
            <person name="Rabus R."/>
        </authorList>
    </citation>
    <scope>NUCLEOTIDE SEQUENCE</scope>
    <source>
        <strain evidence="3">5ac10</strain>
    </source>
</reference>
<sequence>MQFQCHIGDVIFLFKRNLKIKCPKNYMQKCYLFRGLKSDAEITPAVSVEIKSKKNNRIELVHQGDALTNKDSYSIEFKSKNYAYVYIYQADSSGKIFDLFPSTTLSSRSNPVKPGELYRLPENIGAWIHLDNNKGKEQIIVMAHMNEIAEPEKICRQVINAPSSPDNVMLASARGPGGIADDGMTSQTQSQPAVSPPSSIKNLFVWKQYFNHR</sequence>
<dbReference type="InterPro" id="IPR025493">
    <property type="entry name" value="DUF4384"/>
</dbReference>
<evidence type="ECO:0000256" key="1">
    <source>
        <dbReference type="SAM" id="MobiDB-lite"/>
    </source>
</evidence>
<feature type="compositionally biased region" description="Polar residues" evidence="1">
    <location>
        <begin position="184"/>
        <end position="197"/>
    </location>
</feature>